<protein>
    <submittedName>
        <fullName evidence="3">Dihydroxyacetone kinase-like predicted kinase</fullName>
    </submittedName>
</protein>
<dbReference type="AlphaFoldDB" id="A0AAE3ZBR7"/>
<dbReference type="SMART" id="SM01121">
    <property type="entry name" value="Dak1_2"/>
    <property type="match status" value="1"/>
</dbReference>
<dbReference type="EMBL" id="JAVDXW010000001">
    <property type="protein sequence ID" value="MDR7300751.1"/>
    <property type="molecule type" value="Genomic_DNA"/>
</dbReference>
<dbReference type="InterPro" id="IPR004007">
    <property type="entry name" value="DhaL_dom"/>
</dbReference>
<feature type="compositionally biased region" description="Low complexity" evidence="1">
    <location>
        <begin position="328"/>
        <end position="339"/>
    </location>
</feature>
<dbReference type="InterPro" id="IPR036117">
    <property type="entry name" value="DhaL_dom_sf"/>
</dbReference>
<dbReference type="Gene3D" id="1.25.40.340">
    <property type="match status" value="1"/>
</dbReference>
<dbReference type="PANTHER" id="PTHR33434:SF4">
    <property type="entry name" value="PHOSPHATASE PROTEIN"/>
    <property type="match status" value="1"/>
</dbReference>
<organism evidence="3 4">
    <name type="scientific">Haloactinomyces albus</name>
    <dbReference type="NCBI Taxonomy" id="1352928"/>
    <lineage>
        <taxon>Bacteria</taxon>
        <taxon>Bacillati</taxon>
        <taxon>Actinomycetota</taxon>
        <taxon>Actinomycetes</taxon>
        <taxon>Actinopolysporales</taxon>
        <taxon>Actinopolysporaceae</taxon>
        <taxon>Haloactinomyces</taxon>
    </lineage>
</organism>
<keyword evidence="3" id="KW-0418">Kinase</keyword>
<keyword evidence="3" id="KW-0808">Transferase</keyword>
<dbReference type="Pfam" id="PF13684">
    <property type="entry name" value="FakA-like_C"/>
    <property type="match status" value="1"/>
</dbReference>
<comment type="caution">
    <text evidence="3">The sequence shown here is derived from an EMBL/GenBank/DDBJ whole genome shotgun (WGS) entry which is preliminary data.</text>
</comment>
<dbReference type="PANTHER" id="PTHR33434">
    <property type="entry name" value="DEGV DOMAIN-CONTAINING PROTEIN DR_1986-RELATED"/>
    <property type="match status" value="1"/>
</dbReference>
<evidence type="ECO:0000259" key="2">
    <source>
        <dbReference type="PROSITE" id="PS51480"/>
    </source>
</evidence>
<dbReference type="Proteomes" id="UP001180845">
    <property type="component" value="Unassembled WGS sequence"/>
</dbReference>
<feature type="region of interest" description="Disordered" evidence="1">
    <location>
        <begin position="324"/>
        <end position="346"/>
    </location>
</feature>
<proteinExistence type="predicted"/>
<dbReference type="GO" id="GO:0006071">
    <property type="term" value="P:glycerol metabolic process"/>
    <property type="evidence" value="ECO:0007669"/>
    <property type="project" value="InterPro"/>
</dbReference>
<feature type="domain" description="DhaL" evidence="2">
    <location>
        <begin position="8"/>
        <end position="196"/>
    </location>
</feature>
<dbReference type="InterPro" id="IPR048394">
    <property type="entry name" value="FakA-like_M"/>
</dbReference>
<dbReference type="PROSITE" id="PS51480">
    <property type="entry name" value="DHAL"/>
    <property type="match status" value="1"/>
</dbReference>
<accession>A0AAE3ZBR7</accession>
<keyword evidence="4" id="KW-1185">Reference proteome</keyword>
<gene>
    <name evidence="3" type="ORF">JOF55_000932</name>
</gene>
<dbReference type="Pfam" id="PF21645">
    <property type="entry name" value="FakA-like_M"/>
    <property type="match status" value="1"/>
</dbReference>
<dbReference type="SUPFAM" id="SSF101473">
    <property type="entry name" value="DhaL-like"/>
    <property type="match status" value="1"/>
</dbReference>
<evidence type="ECO:0000313" key="3">
    <source>
        <dbReference type="EMBL" id="MDR7300751.1"/>
    </source>
</evidence>
<sequence>MLQVLDGAAVRQWAELSVTALAGDREAIDRINVYPVADNDTGTNLLQTMRSAVAAIEAGPETPESVLGALARGALTGARGNSGMLLSQMLRGLAEEPGGVSAMDGSMIRGALERAESRAIRAVAEPRAGTLLSVLHSAVQAAREAGTDLPTVVRAATEASVRALDETTRQLPVLQAAGVVDAGGRGLVVLLDMLHAVVRDGERLAAEQRLSLQGRSESAPVTSPGHESAYSYEVMYLLSGACSDDTVRLQETLSRLGDCVSVVGDGSVACAGSGIGADGESWVDGESWAVHVHCDDIGAAIESGIELGRVHGIRVTRFADQVPGAVSTPIPTDNPTDNPAGTAGTRAVVPRRAAGTGAVVLACARSEALAALFRSEGACVLMIDSHRAPGTDDMIAAIIATKAAHVLVLPNDEMLMPIAEEAAGRAVGDGREVVVVPSASPVQGLAALAVHDPDRRTAEDAVALAEAAAATRRGELIVTVRQALTWVGYCQPGDVLGLADGEVVLIGDNLVTAACELVDRMLTAGGELVTALVDDHAPDSLAEEFARHLHRAHPEVEFHCHRAGNLAAVLLLGVE</sequence>
<evidence type="ECO:0000256" key="1">
    <source>
        <dbReference type="SAM" id="MobiDB-lite"/>
    </source>
</evidence>
<evidence type="ECO:0000313" key="4">
    <source>
        <dbReference type="Proteomes" id="UP001180845"/>
    </source>
</evidence>
<dbReference type="GO" id="GO:0004371">
    <property type="term" value="F:glycerone kinase activity"/>
    <property type="evidence" value="ECO:0007669"/>
    <property type="project" value="InterPro"/>
</dbReference>
<dbReference type="InterPro" id="IPR050270">
    <property type="entry name" value="DegV_domain_contain"/>
</dbReference>
<dbReference type="RefSeq" id="WP_310270050.1">
    <property type="nucleotide sequence ID" value="NZ_JAVDXW010000001.1"/>
</dbReference>
<name>A0AAE3ZBR7_9ACTN</name>
<dbReference type="InterPro" id="IPR033470">
    <property type="entry name" value="FakA-like_C"/>
</dbReference>
<dbReference type="SMART" id="SM01120">
    <property type="entry name" value="Dak2"/>
    <property type="match status" value="1"/>
</dbReference>
<dbReference type="Pfam" id="PF02734">
    <property type="entry name" value="Dak2"/>
    <property type="match status" value="1"/>
</dbReference>
<reference evidence="3" key="1">
    <citation type="submission" date="2023-07" db="EMBL/GenBank/DDBJ databases">
        <title>Sequencing the genomes of 1000 actinobacteria strains.</title>
        <authorList>
            <person name="Klenk H.-P."/>
        </authorList>
    </citation>
    <scope>NUCLEOTIDE SEQUENCE</scope>
    <source>
        <strain evidence="3">DSM 45977</strain>
    </source>
</reference>